<accession>A0A552V2L7</accession>
<feature type="domain" description="GYF" evidence="3">
    <location>
        <begin position="4"/>
        <end position="49"/>
    </location>
</feature>
<feature type="coiled-coil region" evidence="1">
    <location>
        <begin position="116"/>
        <end position="172"/>
    </location>
</feature>
<keyword evidence="5" id="KW-1185">Reference proteome</keyword>
<name>A0A552V2L7_9FLAO</name>
<sequence>MKQYYIYLDDQQVGPLTTDELQQHKITAETMIWFEGLTDWQKANTIEDLKSLFKAIPPPIHKVVATSPPPQPIPQIQYTAPSQYDEDEPSKILGIRKNIFMYCVLGIAFIICISAFSSYNNEEAQKEEQLNSYNEKLKEQEQAIKEQNERIAEQERIEKERIIREKEIARQKRITEISDQLIVAYQNLDKAKRQLNDATAFKLLRSSGERHRQISAAEEQVTIWQGQINELESEMRKINP</sequence>
<evidence type="ECO:0000313" key="4">
    <source>
        <dbReference type="EMBL" id="TRW24712.1"/>
    </source>
</evidence>
<dbReference type="AlphaFoldDB" id="A0A552V2L7"/>
<dbReference type="OrthoDB" id="9764015at2"/>
<dbReference type="RefSeq" id="WP_143373116.1">
    <property type="nucleotide sequence ID" value="NZ_VJVZ01000005.1"/>
</dbReference>
<dbReference type="InterPro" id="IPR025640">
    <property type="entry name" value="GYF_2"/>
</dbReference>
<protein>
    <submittedName>
        <fullName evidence="4">DUF4339 domain-containing protein</fullName>
    </submittedName>
</protein>
<organism evidence="4 5">
    <name type="scientific">Flavobacterium zepuense</name>
    <dbReference type="NCBI Taxonomy" id="2593302"/>
    <lineage>
        <taxon>Bacteria</taxon>
        <taxon>Pseudomonadati</taxon>
        <taxon>Bacteroidota</taxon>
        <taxon>Flavobacteriia</taxon>
        <taxon>Flavobacteriales</taxon>
        <taxon>Flavobacteriaceae</taxon>
        <taxon>Flavobacterium</taxon>
    </lineage>
</organism>
<keyword evidence="2" id="KW-1133">Transmembrane helix</keyword>
<keyword evidence="2" id="KW-0812">Transmembrane</keyword>
<evidence type="ECO:0000256" key="1">
    <source>
        <dbReference type="SAM" id="Coils"/>
    </source>
</evidence>
<dbReference type="Pfam" id="PF14237">
    <property type="entry name" value="GYF_2"/>
    <property type="match status" value="1"/>
</dbReference>
<dbReference type="Proteomes" id="UP000320643">
    <property type="component" value="Unassembled WGS sequence"/>
</dbReference>
<proteinExistence type="predicted"/>
<keyword evidence="2" id="KW-0472">Membrane</keyword>
<evidence type="ECO:0000256" key="2">
    <source>
        <dbReference type="SAM" id="Phobius"/>
    </source>
</evidence>
<feature type="transmembrane region" description="Helical" evidence="2">
    <location>
        <begin position="99"/>
        <end position="119"/>
    </location>
</feature>
<reference evidence="4 5" key="1">
    <citation type="submission" date="2019-07" db="EMBL/GenBank/DDBJ databases">
        <title>Flavobacterium sp. nov., isolated from glacier ice.</title>
        <authorList>
            <person name="Liu Q."/>
            <person name="Xin Y.-H."/>
        </authorList>
    </citation>
    <scope>NUCLEOTIDE SEQUENCE [LARGE SCALE GENOMIC DNA]</scope>
    <source>
        <strain evidence="4 5">ZT4R6</strain>
    </source>
</reference>
<evidence type="ECO:0000313" key="5">
    <source>
        <dbReference type="Proteomes" id="UP000320643"/>
    </source>
</evidence>
<evidence type="ECO:0000259" key="3">
    <source>
        <dbReference type="Pfam" id="PF14237"/>
    </source>
</evidence>
<gene>
    <name evidence="4" type="ORF">FMM05_09400</name>
</gene>
<comment type="caution">
    <text evidence="4">The sequence shown here is derived from an EMBL/GenBank/DDBJ whole genome shotgun (WGS) entry which is preliminary data.</text>
</comment>
<keyword evidence="1" id="KW-0175">Coiled coil</keyword>
<dbReference type="EMBL" id="VJVZ01000005">
    <property type="protein sequence ID" value="TRW24712.1"/>
    <property type="molecule type" value="Genomic_DNA"/>
</dbReference>